<reference evidence="2" key="2">
    <citation type="submission" date="2024-03" db="EMBL/GenBank/DDBJ databases">
        <authorList>
            <person name="Bromfield E.S.P."/>
            <person name="Cloutier S."/>
        </authorList>
    </citation>
    <scope>NUCLEOTIDE SEQUENCE</scope>
    <source>
        <strain evidence="2">5S5</strain>
    </source>
</reference>
<proteinExistence type="predicted"/>
<keyword evidence="1" id="KW-1133">Transmembrane helix</keyword>
<dbReference type="EMBL" id="CP147711">
    <property type="protein sequence ID" value="WXC78160.1"/>
    <property type="molecule type" value="Genomic_DNA"/>
</dbReference>
<dbReference type="Proteomes" id="UP001432046">
    <property type="component" value="Chromosome"/>
</dbReference>
<evidence type="ECO:0000256" key="1">
    <source>
        <dbReference type="SAM" id="Phobius"/>
    </source>
</evidence>
<organism evidence="2 3">
    <name type="scientific">Bradyrhizobium septentrionale</name>
    <dbReference type="NCBI Taxonomy" id="1404411"/>
    <lineage>
        <taxon>Bacteria</taxon>
        <taxon>Pseudomonadati</taxon>
        <taxon>Pseudomonadota</taxon>
        <taxon>Alphaproteobacteria</taxon>
        <taxon>Hyphomicrobiales</taxon>
        <taxon>Nitrobacteraceae</taxon>
        <taxon>Bradyrhizobium</taxon>
    </lineage>
</organism>
<keyword evidence="1" id="KW-0472">Membrane</keyword>
<reference evidence="2" key="1">
    <citation type="journal article" date="2021" name="Int. J. Syst. Evol. Microbiol.">
        <title>Bradyrhizobium septentrionale sp. nov. (sv. septentrionale) and Bradyrhizobium quebecense sp. nov. (sv. septentrionale) associated with legumes native to Canada possess rearranged symbiosis genes and numerous insertion sequences.</title>
        <authorList>
            <person name="Bromfield E.S.P."/>
            <person name="Cloutier S."/>
        </authorList>
    </citation>
    <scope>NUCLEOTIDE SEQUENCE</scope>
    <source>
        <strain evidence="2">5S5</strain>
    </source>
</reference>
<accession>A0ABZ2NTN8</accession>
<keyword evidence="1" id="KW-0812">Transmembrane</keyword>
<evidence type="ECO:0008006" key="4">
    <source>
        <dbReference type="Google" id="ProtNLM"/>
    </source>
</evidence>
<dbReference type="RefSeq" id="WP_029085153.1">
    <property type="nucleotide sequence ID" value="NZ_CP147708.1"/>
</dbReference>
<keyword evidence="3" id="KW-1185">Reference proteome</keyword>
<feature type="transmembrane region" description="Helical" evidence="1">
    <location>
        <begin position="39"/>
        <end position="61"/>
    </location>
</feature>
<name>A0ABZ2NTN8_9BRAD</name>
<sequence>MASHLGNLLYWIASWIAVIAIAGGIVVWLFFARPNYDPLGLLISAWGVIIWLGGRVIRYWLGGR</sequence>
<feature type="transmembrane region" description="Helical" evidence="1">
    <location>
        <begin position="12"/>
        <end position="32"/>
    </location>
</feature>
<evidence type="ECO:0000313" key="3">
    <source>
        <dbReference type="Proteomes" id="UP001432046"/>
    </source>
</evidence>
<gene>
    <name evidence="2" type="ORF">WDK88_32835</name>
</gene>
<protein>
    <recommendedName>
        <fullName evidence="4">DUF4175 domain-containing protein</fullName>
    </recommendedName>
</protein>
<evidence type="ECO:0000313" key="2">
    <source>
        <dbReference type="EMBL" id="WXC78160.1"/>
    </source>
</evidence>